<dbReference type="GO" id="GO:0016829">
    <property type="term" value="F:lyase activity"/>
    <property type="evidence" value="ECO:0007669"/>
    <property type="project" value="UniProtKB-KW"/>
</dbReference>
<dbReference type="InterPro" id="IPR036849">
    <property type="entry name" value="Enolase-like_C_sf"/>
</dbReference>
<dbReference type="InterPro" id="IPR034593">
    <property type="entry name" value="DgoD-like"/>
</dbReference>
<dbReference type="OrthoDB" id="9802699at2"/>
<organism evidence="4 5">
    <name type="scientific">Chelatococcus asaccharovorans</name>
    <dbReference type="NCBI Taxonomy" id="28210"/>
    <lineage>
        <taxon>Bacteria</taxon>
        <taxon>Pseudomonadati</taxon>
        <taxon>Pseudomonadota</taxon>
        <taxon>Alphaproteobacteria</taxon>
        <taxon>Hyphomicrobiales</taxon>
        <taxon>Chelatococcaceae</taxon>
        <taxon>Chelatococcus</taxon>
    </lineage>
</organism>
<dbReference type="Proteomes" id="UP000248021">
    <property type="component" value="Unassembled WGS sequence"/>
</dbReference>
<sequence>MKITAVKTYLMQVGSRPTTTSASQGGAAQDGAGRDSAGLGADADFRGSRNWLFVKIFTDEGITGVGECSGWPRVIETAVKDYASILVGEEAGDIDRLWHRLYVASMGHGILGTVGGGALTGIEMALWDIKGKALGQPVWNLLGGRFRDRIRVYGHAKTPERARDLMARGYTGVKVGFTGAVDIDCVAAVREAVGPDVDVMVDAHGPSWMTPQDAIIVGRAMEPLDLLFYEDPVAPESLDALARVRDAVDIPLAAGERVSTIWGIRPYIERDLVDVIQPDTGRAGGITQMRKMAAMAEGHFITMAPHSGSLGPVAEFAALHVMATIPNALMLERVEFDWPGRYEVVEPVLKVVDGHLPVPTAPGLGVDIVEEEVARYPSRRNVADMPPEDGWAYETGTVSENVYFQTRLKRRAKLRRTDG</sequence>
<evidence type="ECO:0000256" key="2">
    <source>
        <dbReference type="SAM" id="MobiDB-lite"/>
    </source>
</evidence>
<keyword evidence="5" id="KW-1185">Reference proteome</keyword>
<feature type="compositionally biased region" description="Low complexity" evidence="2">
    <location>
        <begin position="21"/>
        <end position="35"/>
    </location>
</feature>
<dbReference type="InterPro" id="IPR029017">
    <property type="entry name" value="Enolase-like_N"/>
</dbReference>
<dbReference type="SFLD" id="SFLDS00001">
    <property type="entry name" value="Enolase"/>
    <property type="match status" value="1"/>
</dbReference>
<dbReference type="SUPFAM" id="SSF51604">
    <property type="entry name" value="Enolase C-terminal domain-like"/>
    <property type="match status" value="1"/>
</dbReference>
<feature type="domain" description="Mandelate racemase/muconate lactonizing enzyme C-terminal" evidence="3">
    <location>
        <begin position="159"/>
        <end position="251"/>
    </location>
</feature>
<dbReference type="Gene3D" id="3.20.20.120">
    <property type="entry name" value="Enolase-like C-terminal domain"/>
    <property type="match status" value="1"/>
</dbReference>
<dbReference type="InterPro" id="IPR013341">
    <property type="entry name" value="Mandelate_racemase_N_dom"/>
</dbReference>
<accession>A0A2V3U6F7</accession>
<dbReference type="SMART" id="SM00922">
    <property type="entry name" value="MR_MLE"/>
    <property type="match status" value="1"/>
</dbReference>
<dbReference type="AlphaFoldDB" id="A0A2V3U6F7"/>
<reference evidence="4 5" key="1">
    <citation type="submission" date="2018-05" db="EMBL/GenBank/DDBJ databases">
        <title>Genomic Encyclopedia of Type Strains, Phase IV (KMG-IV): sequencing the most valuable type-strain genomes for metagenomic binning, comparative biology and taxonomic classification.</title>
        <authorList>
            <person name="Goeker M."/>
        </authorList>
    </citation>
    <scope>NUCLEOTIDE SEQUENCE [LARGE SCALE GENOMIC DNA]</scope>
    <source>
        <strain evidence="4 5">DSM 6462</strain>
    </source>
</reference>
<dbReference type="SFLD" id="SFLDG00179">
    <property type="entry name" value="mandelate_racemase"/>
    <property type="match status" value="1"/>
</dbReference>
<dbReference type="Pfam" id="PF02746">
    <property type="entry name" value="MR_MLE_N"/>
    <property type="match status" value="1"/>
</dbReference>
<protein>
    <submittedName>
        <fullName evidence="4">Galactonate dehydratase</fullName>
    </submittedName>
</protein>
<dbReference type="Pfam" id="PF13378">
    <property type="entry name" value="MR_MLE_C"/>
    <property type="match status" value="1"/>
</dbReference>
<dbReference type="Gene3D" id="3.30.390.10">
    <property type="entry name" value="Enolase-like, N-terminal domain"/>
    <property type="match status" value="1"/>
</dbReference>
<evidence type="ECO:0000313" key="4">
    <source>
        <dbReference type="EMBL" id="PXW58791.1"/>
    </source>
</evidence>
<dbReference type="RefSeq" id="WP_110374871.1">
    <property type="nucleotide sequence ID" value="NZ_JAHBRY010000001.1"/>
</dbReference>
<dbReference type="InterPro" id="IPR029065">
    <property type="entry name" value="Enolase_C-like"/>
</dbReference>
<dbReference type="PANTHER" id="PTHR48080">
    <property type="entry name" value="D-GALACTONATE DEHYDRATASE-RELATED"/>
    <property type="match status" value="1"/>
</dbReference>
<keyword evidence="1" id="KW-0456">Lyase</keyword>
<proteinExistence type="predicted"/>
<evidence type="ECO:0000259" key="3">
    <source>
        <dbReference type="SMART" id="SM00922"/>
    </source>
</evidence>
<evidence type="ECO:0000313" key="5">
    <source>
        <dbReference type="Proteomes" id="UP000248021"/>
    </source>
</evidence>
<name>A0A2V3U6F7_9HYPH</name>
<evidence type="ECO:0000256" key="1">
    <source>
        <dbReference type="ARBA" id="ARBA00023239"/>
    </source>
</evidence>
<comment type="caution">
    <text evidence="4">The sequence shown here is derived from an EMBL/GenBank/DDBJ whole genome shotgun (WGS) entry which is preliminary data.</text>
</comment>
<dbReference type="CDD" id="cd03316">
    <property type="entry name" value="MR_like"/>
    <property type="match status" value="1"/>
</dbReference>
<dbReference type="PANTHER" id="PTHR48080:SF2">
    <property type="entry name" value="D-GALACTONATE DEHYDRATASE"/>
    <property type="match status" value="1"/>
</dbReference>
<dbReference type="EMBL" id="QJJK01000005">
    <property type="protein sequence ID" value="PXW58791.1"/>
    <property type="molecule type" value="Genomic_DNA"/>
</dbReference>
<dbReference type="SUPFAM" id="SSF54826">
    <property type="entry name" value="Enolase N-terminal domain-like"/>
    <property type="match status" value="1"/>
</dbReference>
<gene>
    <name evidence="4" type="ORF">C7450_105139</name>
</gene>
<dbReference type="InterPro" id="IPR013342">
    <property type="entry name" value="Mandelate_racemase_C"/>
</dbReference>
<feature type="region of interest" description="Disordered" evidence="2">
    <location>
        <begin position="16"/>
        <end position="35"/>
    </location>
</feature>